<protein>
    <submittedName>
        <fullName evidence="1">Uncharacterized protein</fullName>
    </submittedName>
</protein>
<dbReference type="RefSeq" id="WP_387726083.1">
    <property type="nucleotide sequence ID" value="NZ_JBIAPI010000016.1"/>
</dbReference>
<evidence type="ECO:0000313" key="1">
    <source>
        <dbReference type="EMBL" id="MFF3228908.1"/>
    </source>
</evidence>
<keyword evidence="2" id="KW-1185">Reference proteome</keyword>
<reference evidence="1 2" key="1">
    <citation type="submission" date="2024-10" db="EMBL/GenBank/DDBJ databases">
        <title>The Natural Products Discovery Center: Release of the First 8490 Sequenced Strains for Exploring Actinobacteria Biosynthetic Diversity.</title>
        <authorList>
            <person name="Kalkreuter E."/>
            <person name="Kautsar S.A."/>
            <person name="Yang D."/>
            <person name="Bader C.D."/>
            <person name="Teijaro C.N."/>
            <person name="Fluegel L."/>
            <person name="Davis C.M."/>
            <person name="Simpson J.R."/>
            <person name="Lauterbach L."/>
            <person name="Steele A.D."/>
            <person name="Gui C."/>
            <person name="Meng S."/>
            <person name="Li G."/>
            <person name="Viehrig K."/>
            <person name="Ye F."/>
            <person name="Su P."/>
            <person name="Kiefer A.F."/>
            <person name="Nichols A."/>
            <person name="Cepeda A.J."/>
            <person name="Yan W."/>
            <person name="Fan B."/>
            <person name="Jiang Y."/>
            <person name="Adhikari A."/>
            <person name="Zheng C.-J."/>
            <person name="Schuster L."/>
            <person name="Cowan T.M."/>
            <person name="Smanski M.J."/>
            <person name="Chevrette M.G."/>
            <person name="De Carvalho L.P.S."/>
            <person name="Shen B."/>
        </authorList>
    </citation>
    <scope>NUCLEOTIDE SEQUENCE [LARGE SCALE GENOMIC DNA]</scope>
    <source>
        <strain evidence="1 2">NPDC003040</strain>
    </source>
</reference>
<dbReference type="Proteomes" id="UP001601948">
    <property type="component" value="Unassembled WGS sequence"/>
</dbReference>
<gene>
    <name evidence="1" type="ORF">ACFYV7_39395</name>
</gene>
<dbReference type="EMBL" id="JBIAPI010000016">
    <property type="protein sequence ID" value="MFF3228908.1"/>
    <property type="molecule type" value="Genomic_DNA"/>
</dbReference>
<name>A0ABW6R5W4_9NOCA</name>
<organism evidence="1 2">
    <name type="scientific">Nocardia suismassiliense</name>
    <dbReference type="NCBI Taxonomy" id="2077092"/>
    <lineage>
        <taxon>Bacteria</taxon>
        <taxon>Bacillati</taxon>
        <taxon>Actinomycetota</taxon>
        <taxon>Actinomycetes</taxon>
        <taxon>Mycobacteriales</taxon>
        <taxon>Nocardiaceae</taxon>
        <taxon>Nocardia</taxon>
    </lineage>
</organism>
<evidence type="ECO:0000313" key="2">
    <source>
        <dbReference type="Proteomes" id="UP001601948"/>
    </source>
</evidence>
<proteinExistence type="predicted"/>
<sequence length="162" mass="18721">MDLATRLDNIRVRVRAPTAEIEAELYQRTAIRLSFGRRVYASMHESELEEVLARIAKLLWVGWQREYRRALEYTTLVIDADDSTDLKFFADRDSTEATGESNDQRITVSTVGMKDFSVRISPETIYQLSESQFSASVSEAAANLIQDFQTKVDEVKKRYYDY</sequence>
<accession>A0ABW6R5W4</accession>
<comment type="caution">
    <text evidence="1">The sequence shown here is derived from an EMBL/GenBank/DDBJ whole genome shotgun (WGS) entry which is preliminary data.</text>
</comment>